<evidence type="ECO:0000256" key="4">
    <source>
        <dbReference type="PROSITE-ProRule" id="PRU00332"/>
    </source>
</evidence>
<evidence type="ECO:0000256" key="1">
    <source>
        <dbReference type="ARBA" id="ARBA00004123"/>
    </source>
</evidence>
<name>A0AAD9FNN2_PAPLA</name>
<dbReference type="PANTHER" id="PTHR22792:SF140">
    <property type="entry name" value="ACHILLES, ISOFORM A"/>
    <property type="match status" value="1"/>
</dbReference>
<proteinExistence type="predicted"/>
<dbReference type="InterPro" id="IPR045180">
    <property type="entry name" value="La_dom_prot"/>
</dbReference>
<keyword evidence="7" id="KW-0687">Ribonucleoprotein</keyword>
<accession>A0AAD9FNN2</accession>
<gene>
    <name evidence="7" type="ORF">DB88DRAFT_511056</name>
</gene>
<dbReference type="GO" id="GO:0006396">
    <property type="term" value="P:RNA processing"/>
    <property type="evidence" value="ECO:0007669"/>
    <property type="project" value="InterPro"/>
</dbReference>
<sequence length="572" mass="63140">MSDVKPEAPAVAPKVETAETKPQEEGKSVTKPSSEDEIKAAGQAVPVDDDAMSAHDLTLPTVEGKSEDEVKELLEKAAKQVNFYFSDSNLPNDKFFFSLTACNEAGWVPLKTISTFKRMREFQELGPDFVVLALRRRIVKELNDNDAFLWMDKEGQYVRRKRPLEKGSNGFERSAYVKGFGEGEEANTQEKIEQYFDQFGLKVNQVRLRRKDDPKGPEGNKRGAFKGSVFVEFAYKADLDKFIAMESYPKFQTGDSAEDMLVMTKEKYVEIKAKEHGVDPNEWKNKGARSRDNKSKGQDKNAAAQKKWNAFSEMEKLKHGKVPNMANIPEGVDVVGKPLVSSAGQLENRKKRQRDEDGDEEKAAKQAKPNHYTIKFLDQDINVDSTTGRPIDVNSFTFVNDAVVKWSNDVDVGDWKALKTKAHEILGGETAPFVGRPPQLSYGYLAKPDNKTVVTDEEIAKLNEAAIDYGGKAVKFERLDENGQRDFWVTRATFLGGKAVREESGKSDGKSGGFQRRGGGGGRGGRGRGGRGGGRGRGGRGGNNGGRGRERQDRDGGAPANKIGLPPTVATN</sequence>
<dbReference type="GO" id="GO:0005634">
    <property type="term" value="C:nucleus"/>
    <property type="evidence" value="ECO:0007669"/>
    <property type="project" value="UniProtKB-SubCell"/>
</dbReference>
<dbReference type="InterPro" id="IPR012677">
    <property type="entry name" value="Nucleotide-bd_a/b_plait_sf"/>
</dbReference>
<keyword evidence="3" id="KW-0539">Nucleus</keyword>
<feature type="compositionally biased region" description="Basic and acidic residues" evidence="5">
    <location>
        <begin position="279"/>
        <end position="299"/>
    </location>
</feature>
<feature type="region of interest" description="Disordered" evidence="5">
    <location>
        <begin position="279"/>
        <end position="306"/>
    </location>
</feature>
<reference evidence="7" key="1">
    <citation type="submission" date="2023-02" db="EMBL/GenBank/DDBJ databases">
        <title>Identification and recombinant expression of a fungal hydrolase from Papiliotrema laurentii that hydrolyzes apple cutin and clears colloidal polyester polyurethane.</title>
        <authorList>
            <consortium name="DOE Joint Genome Institute"/>
            <person name="Roman V.A."/>
            <person name="Bojanowski C."/>
            <person name="Crable B.R."/>
            <person name="Wagner D.N."/>
            <person name="Hung C.S."/>
            <person name="Nadeau L.J."/>
            <person name="Schratz L."/>
            <person name="Haridas S."/>
            <person name="Pangilinan J."/>
            <person name="Lipzen A."/>
            <person name="Na H."/>
            <person name="Yan M."/>
            <person name="Ng V."/>
            <person name="Grigoriev I.V."/>
            <person name="Spatafora J.W."/>
            <person name="Barlow D."/>
            <person name="Biffinger J."/>
            <person name="Kelley-Loughnane N."/>
            <person name="Varaljay V.A."/>
            <person name="Crookes-Goodson W.J."/>
        </authorList>
    </citation>
    <scope>NUCLEOTIDE SEQUENCE</scope>
    <source>
        <strain evidence="7">5307AH</strain>
    </source>
</reference>
<dbReference type="GO" id="GO:0003729">
    <property type="term" value="F:mRNA binding"/>
    <property type="evidence" value="ECO:0007669"/>
    <property type="project" value="TreeGrafter"/>
</dbReference>
<feature type="region of interest" description="Disordered" evidence="5">
    <location>
        <begin position="1"/>
        <end position="53"/>
    </location>
</feature>
<dbReference type="Pfam" id="PF05383">
    <property type="entry name" value="La"/>
    <property type="match status" value="1"/>
</dbReference>
<dbReference type="CDD" id="cd12291">
    <property type="entry name" value="RRM1_La"/>
    <property type="match status" value="1"/>
</dbReference>
<evidence type="ECO:0000256" key="3">
    <source>
        <dbReference type="ARBA" id="ARBA00023242"/>
    </source>
</evidence>
<dbReference type="InterPro" id="IPR006630">
    <property type="entry name" value="La_HTH"/>
</dbReference>
<evidence type="ECO:0000313" key="7">
    <source>
        <dbReference type="EMBL" id="KAK1923504.1"/>
    </source>
</evidence>
<feature type="compositionally biased region" description="Basic and acidic residues" evidence="5">
    <location>
        <begin position="547"/>
        <end position="556"/>
    </location>
</feature>
<dbReference type="InterPro" id="IPR002344">
    <property type="entry name" value="Lupus_La"/>
</dbReference>
<feature type="region of interest" description="Disordered" evidence="5">
    <location>
        <begin position="339"/>
        <end position="367"/>
    </location>
</feature>
<dbReference type="AlphaFoldDB" id="A0AAD9FNN2"/>
<dbReference type="InterPro" id="IPR036390">
    <property type="entry name" value="WH_DNA-bd_sf"/>
</dbReference>
<dbReference type="SMART" id="SM00715">
    <property type="entry name" value="LA"/>
    <property type="match status" value="1"/>
</dbReference>
<dbReference type="PANTHER" id="PTHR22792">
    <property type="entry name" value="LUPUS LA PROTEIN-RELATED"/>
    <property type="match status" value="1"/>
</dbReference>
<evidence type="ECO:0000256" key="5">
    <source>
        <dbReference type="SAM" id="MobiDB-lite"/>
    </source>
</evidence>
<feature type="compositionally biased region" description="Gly residues" evidence="5">
    <location>
        <begin position="530"/>
        <end position="546"/>
    </location>
</feature>
<dbReference type="PRINTS" id="PR00302">
    <property type="entry name" value="LUPUSLA"/>
</dbReference>
<comment type="subcellular location">
    <subcellularLocation>
        <location evidence="1">Nucleus</location>
    </subcellularLocation>
</comment>
<feature type="compositionally biased region" description="Basic and acidic residues" evidence="5">
    <location>
        <begin position="500"/>
        <end position="509"/>
    </location>
</feature>
<feature type="domain" description="HTH La-type RNA-binding" evidence="6">
    <location>
        <begin position="67"/>
        <end position="168"/>
    </location>
</feature>
<dbReference type="InterPro" id="IPR035979">
    <property type="entry name" value="RBD_domain_sf"/>
</dbReference>
<evidence type="ECO:0000259" key="6">
    <source>
        <dbReference type="PROSITE" id="PS50961"/>
    </source>
</evidence>
<dbReference type="Gene3D" id="1.10.10.10">
    <property type="entry name" value="Winged helix-like DNA-binding domain superfamily/Winged helix DNA-binding domain"/>
    <property type="match status" value="1"/>
</dbReference>
<dbReference type="GO" id="GO:1990904">
    <property type="term" value="C:ribonucleoprotein complex"/>
    <property type="evidence" value="ECO:0007669"/>
    <property type="project" value="UniProtKB-KW"/>
</dbReference>
<dbReference type="PROSITE" id="PS50961">
    <property type="entry name" value="HTH_LA"/>
    <property type="match status" value="1"/>
</dbReference>
<dbReference type="SUPFAM" id="SSF54928">
    <property type="entry name" value="RNA-binding domain, RBD"/>
    <property type="match status" value="1"/>
</dbReference>
<comment type="caution">
    <text evidence="7">The sequence shown here is derived from an EMBL/GenBank/DDBJ whole genome shotgun (WGS) entry which is preliminary data.</text>
</comment>
<keyword evidence="8" id="KW-1185">Reference proteome</keyword>
<feature type="compositionally biased region" description="Gly residues" evidence="5">
    <location>
        <begin position="510"/>
        <end position="524"/>
    </location>
</feature>
<dbReference type="SUPFAM" id="SSF46785">
    <property type="entry name" value="Winged helix' DNA-binding domain"/>
    <property type="match status" value="1"/>
</dbReference>
<feature type="region of interest" description="Disordered" evidence="5">
    <location>
        <begin position="500"/>
        <end position="572"/>
    </location>
</feature>
<dbReference type="Gene3D" id="3.30.70.330">
    <property type="match status" value="1"/>
</dbReference>
<evidence type="ECO:0000313" key="8">
    <source>
        <dbReference type="Proteomes" id="UP001182556"/>
    </source>
</evidence>
<dbReference type="InterPro" id="IPR036388">
    <property type="entry name" value="WH-like_DNA-bd_sf"/>
</dbReference>
<keyword evidence="2 4" id="KW-0694">RNA-binding</keyword>
<feature type="compositionally biased region" description="Basic and acidic residues" evidence="5">
    <location>
        <begin position="16"/>
        <end position="39"/>
    </location>
</feature>
<dbReference type="Proteomes" id="UP001182556">
    <property type="component" value="Unassembled WGS sequence"/>
</dbReference>
<dbReference type="EMBL" id="JAODAN010000006">
    <property type="protein sequence ID" value="KAK1923504.1"/>
    <property type="molecule type" value="Genomic_DNA"/>
</dbReference>
<protein>
    <submittedName>
        <fullName evidence="7">1a ribonucleoprotein</fullName>
    </submittedName>
</protein>
<organism evidence="7 8">
    <name type="scientific">Papiliotrema laurentii</name>
    <name type="common">Cryptococcus laurentii</name>
    <dbReference type="NCBI Taxonomy" id="5418"/>
    <lineage>
        <taxon>Eukaryota</taxon>
        <taxon>Fungi</taxon>
        <taxon>Dikarya</taxon>
        <taxon>Basidiomycota</taxon>
        <taxon>Agaricomycotina</taxon>
        <taxon>Tremellomycetes</taxon>
        <taxon>Tremellales</taxon>
        <taxon>Rhynchogastremaceae</taxon>
        <taxon>Papiliotrema</taxon>
    </lineage>
</organism>
<evidence type="ECO:0000256" key="2">
    <source>
        <dbReference type="ARBA" id="ARBA00022884"/>
    </source>
</evidence>